<accession>A0A964XPH3</accession>
<name>A0A964XPH3_9ACTN</name>
<sequence>MKEIDGRNMRAFCCLCGTDIDKADDGAAAELRLIPLGEGNVVQRLYCHSGCLRSEVVADIPLWFED</sequence>
<dbReference type="AlphaFoldDB" id="A0A964XPH3"/>
<protein>
    <submittedName>
        <fullName evidence="1">Uncharacterized protein</fullName>
    </submittedName>
</protein>
<gene>
    <name evidence="1" type="ORF">GUY60_25765</name>
</gene>
<dbReference type="RefSeq" id="WP_161701906.1">
    <property type="nucleotide sequence ID" value="NZ_JAAAHS010000248.1"/>
</dbReference>
<dbReference type="OrthoDB" id="4287016at2"/>
<reference evidence="1" key="1">
    <citation type="submission" date="2020-01" db="EMBL/GenBank/DDBJ databases">
        <title>Whole-genome analyses of novel actinobacteria.</title>
        <authorList>
            <person name="Sahin N."/>
        </authorList>
    </citation>
    <scope>NUCLEOTIDE SEQUENCE</scope>
    <source>
        <strain evidence="1">YC537</strain>
    </source>
</reference>
<proteinExistence type="predicted"/>
<comment type="caution">
    <text evidence="1">The sequence shown here is derived from an EMBL/GenBank/DDBJ whole genome shotgun (WGS) entry which is preliminary data.</text>
</comment>
<organism evidence="1 2">
    <name type="scientific">Streptomyces boluensis</name>
    <dbReference type="NCBI Taxonomy" id="1775135"/>
    <lineage>
        <taxon>Bacteria</taxon>
        <taxon>Bacillati</taxon>
        <taxon>Actinomycetota</taxon>
        <taxon>Actinomycetes</taxon>
        <taxon>Kitasatosporales</taxon>
        <taxon>Streptomycetaceae</taxon>
        <taxon>Streptomyces</taxon>
    </lineage>
</organism>
<dbReference type="EMBL" id="JAAAHS010000248">
    <property type="protein sequence ID" value="NBE54772.1"/>
    <property type="molecule type" value="Genomic_DNA"/>
</dbReference>
<evidence type="ECO:0000313" key="1">
    <source>
        <dbReference type="EMBL" id="NBE54772.1"/>
    </source>
</evidence>
<evidence type="ECO:0000313" key="2">
    <source>
        <dbReference type="Proteomes" id="UP000598297"/>
    </source>
</evidence>
<keyword evidence="2" id="KW-1185">Reference proteome</keyword>
<dbReference type="Proteomes" id="UP000598297">
    <property type="component" value="Unassembled WGS sequence"/>
</dbReference>